<proteinExistence type="predicted"/>
<accession>A0ACB8S7X3</accession>
<reference evidence="1" key="2">
    <citation type="journal article" date="2022" name="New Phytol.">
        <title>Evolutionary transition to the ectomycorrhizal habit in the genomes of a hyperdiverse lineage of mushroom-forming fungi.</title>
        <authorList>
            <person name="Looney B."/>
            <person name="Miyauchi S."/>
            <person name="Morin E."/>
            <person name="Drula E."/>
            <person name="Courty P.E."/>
            <person name="Kohler A."/>
            <person name="Kuo A."/>
            <person name="LaButti K."/>
            <person name="Pangilinan J."/>
            <person name="Lipzen A."/>
            <person name="Riley R."/>
            <person name="Andreopoulos W."/>
            <person name="He G."/>
            <person name="Johnson J."/>
            <person name="Nolan M."/>
            <person name="Tritt A."/>
            <person name="Barry K.W."/>
            <person name="Grigoriev I.V."/>
            <person name="Nagy L.G."/>
            <person name="Hibbett D."/>
            <person name="Henrissat B."/>
            <person name="Matheny P.B."/>
            <person name="Labbe J."/>
            <person name="Martin F.M."/>
        </authorList>
    </citation>
    <scope>NUCLEOTIDE SEQUENCE</scope>
    <source>
        <strain evidence="1">FP105234-sp</strain>
    </source>
</reference>
<comment type="caution">
    <text evidence="1">The sequence shown here is derived from an EMBL/GenBank/DDBJ whole genome shotgun (WGS) entry which is preliminary data.</text>
</comment>
<protein>
    <submittedName>
        <fullName evidence="1">DNA glycosylase</fullName>
    </submittedName>
</protein>
<dbReference type="Proteomes" id="UP000814033">
    <property type="component" value="Unassembled WGS sequence"/>
</dbReference>
<name>A0ACB8S7X3_9AGAM</name>
<keyword evidence="2" id="KW-1185">Reference proteome</keyword>
<organism evidence="1 2">
    <name type="scientific">Auriscalpium vulgare</name>
    <dbReference type="NCBI Taxonomy" id="40419"/>
    <lineage>
        <taxon>Eukaryota</taxon>
        <taxon>Fungi</taxon>
        <taxon>Dikarya</taxon>
        <taxon>Basidiomycota</taxon>
        <taxon>Agaricomycotina</taxon>
        <taxon>Agaricomycetes</taxon>
        <taxon>Russulales</taxon>
        <taxon>Auriscalpiaceae</taxon>
        <taxon>Auriscalpium</taxon>
    </lineage>
</organism>
<gene>
    <name evidence="1" type="ORF">FA95DRAFT_1484270</name>
</gene>
<reference evidence="1" key="1">
    <citation type="submission" date="2021-02" db="EMBL/GenBank/DDBJ databases">
        <authorList>
            <consortium name="DOE Joint Genome Institute"/>
            <person name="Ahrendt S."/>
            <person name="Looney B.P."/>
            <person name="Miyauchi S."/>
            <person name="Morin E."/>
            <person name="Drula E."/>
            <person name="Courty P.E."/>
            <person name="Chicoki N."/>
            <person name="Fauchery L."/>
            <person name="Kohler A."/>
            <person name="Kuo A."/>
            <person name="Labutti K."/>
            <person name="Pangilinan J."/>
            <person name="Lipzen A."/>
            <person name="Riley R."/>
            <person name="Andreopoulos W."/>
            <person name="He G."/>
            <person name="Johnson J."/>
            <person name="Barry K.W."/>
            <person name="Grigoriev I.V."/>
            <person name="Nagy L."/>
            <person name="Hibbett D."/>
            <person name="Henrissat B."/>
            <person name="Matheny P.B."/>
            <person name="Labbe J."/>
            <person name="Martin F."/>
        </authorList>
    </citation>
    <scope>NUCLEOTIDE SEQUENCE</scope>
    <source>
        <strain evidence="1">FP105234-sp</strain>
    </source>
</reference>
<evidence type="ECO:0000313" key="2">
    <source>
        <dbReference type="Proteomes" id="UP000814033"/>
    </source>
</evidence>
<dbReference type="EMBL" id="MU275848">
    <property type="protein sequence ID" value="KAI0052051.1"/>
    <property type="molecule type" value="Genomic_DNA"/>
</dbReference>
<evidence type="ECO:0000313" key="1">
    <source>
        <dbReference type="EMBL" id="KAI0052051.1"/>
    </source>
</evidence>
<sequence length="220" mass="24090">MLSDYLAEDLDVMFCGINPGYTSAEIGHHYANPVNHFWKCLHRSGLTPSLVPPSEDFTLPEKFNLGMTNLVDRPSAEAAELSAADRISAVPALLAKIARYRPRIVCFVGKGIWLDVERVLKTTSVASVTDYAPSTPERSTVTASPGKRSRKASAPEFSRRHQSIVAETLFFVVPSTSGRVVSHQLNDKIVLFTALKHLLDRLKDGEVDTSHMAVVCLPGS</sequence>